<dbReference type="Proteomes" id="UP001364695">
    <property type="component" value="Unassembled WGS sequence"/>
</dbReference>
<organism evidence="1 2">
    <name type="scientific">Amphibiibacter pelophylacis</name>
    <dbReference type="NCBI Taxonomy" id="1799477"/>
    <lineage>
        <taxon>Bacteria</taxon>
        <taxon>Pseudomonadati</taxon>
        <taxon>Pseudomonadota</taxon>
        <taxon>Betaproteobacteria</taxon>
        <taxon>Burkholderiales</taxon>
        <taxon>Sphaerotilaceae</taxon>
        <taxon>Amphibiibacter</taxon>
    </lineage>
</organism>
<comment type="caution">
    <text evidence="1">The sequence shown here is derived from an EMBL/GenBank/DDBJ whole genome shotgun (WGS) entry which is preliminary data.</text>
</comment>
<accession>A0ACC6P226</accession>
<dbReference type="EMBL" id="JAWDIE010000009">
    <property type="protein sequence ID" value="MEJ7138261.1"/>
    <property type="molecule type" value="Genomic_DNA"/>
</dbReference>
<name>A0ACC6P226_9BURK</name>
<reference evidence="1" key="1">
    <citation type="submission" date="2023-10" db="EMBL/GenBank/DDBJ databases">
        <title>Amphibacter perezi, gen. nov., sp. nov. a novel taxa of the family Comamonadaceae, class Betaproteobacteria isolated from the skin microbiota of Pelophylax perezi from different populations.</title>
        <authorList>
            <person name="Costa S."/>
            <person name="Proenca D.N."/>
            <person name="Lopes I."/>
            <person name="Morais P.V."/>
        </authorList>
    </citation>
    <scope>NUCLEOTIDE SEQUENCE</scope>
    <source>
        <strain evidence="1">SL12-8</strain>
    </source>
</reference>
<evidence type="ECO:0000313" key="1">
    <source>
        <dbReference type="EMBL" id="MEJ7138261.1"/>
    </source>
</evidence>
<evidence type="ECO:0000313" key="2">
    <source>
        <dbReference type="Proteomes" id="UP001364695"/>
    </source>
</evidence>
<proteinExistence type="predicted"/>
<sequence>MTMSATTPSPNPQTVLPPLELPWQPVSPRLQLGEGVCWSEDQQAFFGCDIDGGSVWRLRFDGTKIDGAQFDTVAHFTDPSACVQTVHGEWLVSARDGIYACSADFSQQRLWVPSPFDTAQERWNDARIGPDGAFWLMTIYEPRQPPLARLYRLDGTGVLTPQMQGLTVGNGLNWSADARTLLWADTTSHSVYSADFPLESTADPIDSAAQSAVLRLPRKTDLPEGQAYGGRPDGCARDETGHFWSACFEGGQLLRYGLDGAAVQSVPVPVRCPTMPCFGGPDGRTLIVTSASHKRPADELAAHPHSGHVLACRSAVAGPAPHRFQREHRFF</sequence>
<gene>
    <name evidence="1" type="ORF">RV045_07435</name>
</gene>
<protein>
    <submittedName>
        <fullName evidence="1">SMP-30/gluconolactonase/LRE family protein</fullName>
    </submittedName>
</protein>
<keyword evidence="2" id="KW-1185">Reference proteome</keyword>